<dbReference type="InterPro" id="IPR006104">
    <property type="entry name" value="Glyco_hydro_2_N"/>
</dbReference>
<evidence type="ECO:0000259" key="7">
    <source>
        <dbReference type="Pfam" id="PF00703"/>
    </source>
</evidence>
<dbReference type="Pfam" id="PF00703">
    <property type="entry name" value="Glyco_hydro_2"/>
    <property type="match status" value="1"/>
</dbReference>
<evidence type="ECO:0000259" key="8">
    <source>
        <dbReference type="Pfam" id="PF02836"/>
    </source>
</evidence>
<accession>A0ABY7XMX7</accession>
<evidence type="ECO:0000313" key="10">
    <source>
        <dbReference type="EMBL" id="WDM42155.1"/>
    </source>
</evidence>
<dbReference type="NCBIfam" id="NF007538">
    <property type="entry name" value="PRK10150.1"/>
    <property type="match status" value="1"/>
</dbReference>
<dbReference type="Pfam" id="PF02837">
    <property type="entry name" value="Glyco_hydro_2_N"/>
    <property type="match status" value="1"/>
</dbReference>
<dbReference type="InterPro" id="IPR008979">
    <property type="entry name" value="Galactose-bd-like_sf"/>
</dbReference>
<dbReference type="InterPro" id="IPR023230">
    <property type="entry name" value="Glyco_hydro_2_CS"/>
</dbReference>
<keyword evidence="5 6" id="KW-0326">Glycosidase</keyword>
<evidence type="ECO:0000256" key="1">
    <source>
        <dbReference type="ARBA" id="ARBA00007401"/>
    </source>
</evidence>
<reference evidence="10 11" key="1">
    <citation type="submission" date="2021-06" db="EMBL/GenBank/DDBJ databases">
        <title>Genome-based taxonomic framework of Microbacterium strains isolated from marine environment, the description of four new species and reclassification of four preexisting species.</title>
        <authorList>
            <person name="Lee S.D."/>
            <person name="Kim S.-M."/>
            <person name="Byeon Y.-S."/>
            <person name="Yang H.L."/>
            <person name="Kim I.S."/>
        </authorList>
    </citation>
    <scope>NUCLEOTIDE SEQUENCE [LARGE SCALE GENOMIC DNA]</scope>
    <source>
        <strain evidence="10 11">KACC 14465</strain>
    </source>
</reference>
<dbReference type="PANTHER" id="PTHR10066">
    <property type="entry name" value="BETA-GLUCURONIDASE"/>
    <property type="match status" value="1"/>
</dbReference>
<keyword evidence="11" id="KW-1185">Reference proteome</keyword>
<feature type="domain" description="Glycoside hydrolase family 2 catalytic" evidence="8">
    <location>
        <begin position="272"/>
        <end position="587"/>
    </location>
</feature>
<name>A0ABY7XMX7_MICLT</name>
<evidence type="ECO:0000256" key="5">
    <source>
        <dbReference type="ARBA" id="ARBA00023295"/>
    </source>
</evidence>
<dbReference type="SUPFAM" id="SSF49303">
    <property type="entry name" value="beta-Galactosidase/glucuronidase domain"/>
    <property type="match status" value="1"/>
</dbReference>
<dbReference type="GO" id="GO:0004566">
    <property type="term" value="F:beta-glucuronidase activity"/>
    <property type="evidence" value="ECO:0007669"/>
    <property type="project" value="UniProtKB-EC"/>
</dbReference>
<dbReference type="InterPro" id="IPR006101">
    <property type="entry name" value="Glyco_hydro_2"/>
</dbReference>
<dbReference type="InterPro" id="IPR036156">
    <property type="entry name" value="Beta-gal/glucu_dom_sf"/>
</dbReference>
<evidence type="ECO:0000256" key="2">
    <source>
        <dbReference type="ARBA" id="ARBA00012761"/>
    </source>
</evidence>
<evidence type="ECO:0000256" key="3">
    <source>
        <dbReference type="ARBA" id="ARBA00016205"/>
    </source>
</evidence>
<evidence type="ECO:0000313" key="11">
    <source>
        <dbReference type="Proteomes" id="UP001215097"/>
    </source>
</evidence>
<organism evidence="10 11">
    <name type="scientific">Microbacterium luteolum</name>
    <name type="common">Aureobacterium luteolum</name>
    <dbReference type="NCBI Taxonomy" id="69367"/>
    <lineage>
        <taxon>Bacteria</taxon>
        <taxon>Bacillati</taxon>
        <taxon>Actinomycetota</taxon>
        <taxon>Actinomycetes</taxon>
        <taxon>Micrococcales</taxon>
        <taxon>Microbacteriaceae</taxon>
        <taxon>Microbacterium</taxon>
    </lineage>
</organism>
<evidence type="ECO:0000256" key="6">
    <source>
        <dbReference type="RuleBase" id="RU361154"/>
    </source>
</evidence>
<dbReference type="Gene3D" id="2.60.120.260">
    <property type="entry name" value="Galactose-binding domain-like"/>
    <property type="match status" value="1"/>
</dbReference>
<dbReference type="EMBL" id="CP078075">
    <property type="protein sequence ID" value="WDM42155.1"/>
    <property type="molecule type" value="Genomic_DNA"/>
</dbReference>
<evidence type="ECO:0000259" key="9">
    <source>
        <dbReference type="Pfam" id="PF02837"/>
    </source>
</evidence>
<evidence type="ECO:0000256" key="4">
    <source>
        <dbReference type="ARBA" id="ARBA00022801"/>
    </source>
</evidence>
<dbReference type="InterPro" id="IPR006102">
    <property type="entry name" value="Ig-like_GH2"/>
</dbReference>
<dbReference type="PROSITE" id="PS00719">
    <property type="entry name" value="GLYCOSYL_HYDROL_F2_1"/>
    <property type="match status" value="1"/>
</dbReference>
<keyword evidence="4 6" id="KW-0378">Hydrolase</keyword>
<proteinExistence type="inferred from homology"/>
<dbReference type="InterPro" id="IPR013783">
    <property type="entry name" value="Ig-like_fold"/>
</dbReference>
<dbReference type="PRINTS" id="PR00132">
    <property type="entry name" value="GLHYDRLASE2"/>
</dbReference>
<feature type="domain" description="Glycoside hydrolase family 2 immunoglobulin-like beta-sandwich" evidence="7">
    <location>
        <begin position="179"/>
        <end position="270"/>
    </location>
</feature>
<comment type="similarity">
    <text evidence="1 6">Belongs to the glycosyl hydrolase 2 family.</text>
</comment>
<dbReference type="Proteomes" id="UP001215097">
    <property type="component" value="Chromosome"/>
</dbReference>
<protein>
    <recommendedName>
        <fullName evidence="3">Beta-glucuronidase</fullName>
        <ecNumber evidence="2">3.2.1.31</ecNumber>
    </recommendedName>
</protein>
<dbReference type="RefSeq" id="WP_282216020.1">
    <property type="nucleotide sequence ID" value="NZ_BAAAUN010000001.1"/>
</dbReference>
<feature type="domain" description="Glycosyl hydrolases family 2 sugar binding" evidence="9">
    <location>
        <begin position="14"/>
        <end position="177"/>
    </location>
</feature>
<dbReference type="SUPFAM" id="SSF49785">
    <property type="entry name" value="Galactose-binding domain-like"/>
    <property type="match status" value="1"/>
</dbReference>
<dbReference type="InterPro" id="IPR006103">
    <property type="entry name" value="Glyco_hydro_2_cat"/>
</dbReference>
<dbReference type="InterPro" id="IPR017853">
    <property type="entry name" value="GH"/>
</dbReference>
<dbReference type="SUPFAM" id="SSF51445">
    <property type="entry name" value="(Trans)glycosidases"/>
    <property type="match status" value="1"/>
</dbReference>
<dbReference type="Pfam" id="PF02836">
    <property type="entry name" value="Glyco_hydro_2_C"/>
    <property type="match status" value="1"/>
</dbReference>
<dbReference type="EC" id="3.2.1.31" evidence="2"/>
<dbReference type="Gene3D" id="2.60.40.10">
    <property type="entry name" value="Immunoglobulins"/>
    <property type="match status" value="1"/>
</dbReference>
<dbReference type="PANTHER" id="PTHR10066:SF67">
    <property type="entry name" value="BETA-GLUCURONIDASE"/>
    <property type="match status" value="1"/>
</dbReference>
<gene>
    <name evidence="10" type="primary">uidA</name>
    <name evidence="10" type="ORF">KV395_02220</name>
</gene>
<sequence>MLKPIATATRDLVKLDGVWKFAIDSRLPEEPWSSVLDTPLEAAVPASYNDLFTDPAIRDHVGWVYYQRSVQVPRGWAGERILLRFDAATHSAKVYVDDQLVGGHVGGYTPFDIDVTDAVRPGAAFRLTVAVSPDLTNITIPPGKIEVGMTGGKTQTYFHDFYNYAGLARSVSLYSLPQVHVDDVTVVTTFDGSTGFVDYRVETVGGADVRVRLADVAGTVLATASGSEGRLQIDDVVLWKPGAAHLYELTVDAVDGEDVLDTYALAVGVRTVEVRGEEFLVNGEPFYFTGFGKHEDTFVRGKGHDDAYMVHDFQLMEWTGANSFRTSHYPYAEDVLDFADRHGILVIDETAAVGLNMGVVGGLSGTPPFPTFSEQYAGAETQAAHAQHLRELIGRDKNHPSVVLWCIANEPASNEDGAREYFEPLVNLVRELDPTRPITYSMVMFATFKNDQIIDLFDVVSLNRYYGWYINAGDLATAEMYLQGDIQGWIDRTGKPIMMLEYGADTMPGLHSVWDQVWTEEYQTDLLAMYHRVFDRFPQFVGEQIWNFADFATTNGLHRVGGNRKGIFTRERRPKAAAFALRQRWRGLDGRKPGADA</sequence>
<dbReference type="Gene3D" id="3.20.20.80">
    <property type="entry name" value="Glycosidases"/>
    <property type="match status" value="1"/>
</dbReference>